<feature type="domain" description="Prepilin peptidase A24 N-terminal" evidence="2">
    <location>
        <begin position="30"/>
        <end position="83"/>
    </location>
</feature>
<keyword evidence="1" id="KW-0472">Membrane</keyword>
<evidence type="ECO:0000256" key="1">
    <source>
        <dbReference type="SAM" id="Phobius"/>
    </source>
</evidence>
<evidence type="ECO:0000313" key="3">
    <source>
        <dbReference type="EMBL" id="KKL27212.1"/>
    </source>
</evidence>
<dbReference type="AlphaFoldDB" id="A0A0F9CLC2"/>
<reference evidence="3" key="1">
    <citation type="journal article" date="2015" name="Nature">
        <title>Complex archaea that bridge the gap between prokaryotes and eukaryotes.</title>
        <authorList>
            <person name="Spang A."/>
            <person name="Saw J.H."/>
            <person name="Jorgensen S.L."/>
            <person name="Zaremba-Niedzwiedzka K."/>
            <person name="Martijn J."/>
            <person name="Lind A.E."/>
            <person name="van Eijk R."/>
            <person name="Schleper C."/>
            <person name="Guy L."/>
            <person name="Ettema T.J."/>
        </authorList>
    </citation>
    <scope>NUCLEOTIDE SEQUENCE</scope>
</reference>
<accession>A0A0F9CLC2</accession>
<protein>
    <recommendedName>
        <fullName evidence="2">Prepilin peptidase A24 N-terminal domain-containing protein</fullName>
    </recommendedName>
</protein>
<feature type="transmembrane region" description="Helical" evidence="1">
    <location>
        <begin position="66"/>
        <end position="87"/>
    </location>
</feature>
<evidence type="ECO:0000259" key="2">
    <source>
        <dbReference type="Pfam" id="PF06750"/>
    </source>
</evidence>
<name>A0A0F9CLC2_9ZZZZ</name>
<organism evidence="3">
    <name type="scientific">marine sediment metagenome</name>
    <dbReference type="NCBI Taxonomy" id="412755"/>
    <lineage>
        <taxon>unclassified sequences</taxon>
        <taxon>metagenomes</taxon>
        <taxon>ecological metagenomes</taxon>
    </lineage>
</organism>
<keyword evidence="1" id="KW-0812">Transmembrane</keyword>
<comment type="caution">
    <text evidence="3">The sequence shown here is derived from an EMBL/GenBank/DDBJ whole genome shotgun (WGS) entry which is preliminary data.</text>
</comment>
<keyword evidence="1" id="KW-1133">Transmembrane helix</keyword>
<dbReference type="Pfam" id="PF06750">
    <property type="entry name" value="A24_N_bact"/>
    <property type="match status" value="1"/>
</dbReference>
<proteinExistence type="predicted"/>
<dbReference type="InterPro" id="IPR010627">
    <property type="entry name" value="Prepilin_pept_A24_N"/>
</dbReference>
<sequence length="93" mass="10300">MALMGGVLGTILNLQVKSELWRLRDLPGAWWYCPVCGMNARWHERVPVLARLLSGRRMRCCGAELPVRWAVIEAVLAAAGVLLLALGQMTETL</sequence>
<gene>
    <name evidence="3" type="ORF">LCGC14_2387420</name>
</gene>
<dbReference type="EMBL" id="LAZR01035547">
    <property type="protein sequence ID" value="KKL27212.1"/>
    <property type="molecule type" value="Genomic_DNA"/>
</dbReference>